<organism evidence="3 4">
    <name type="scientific">Nesterenkonia halobia</name>
    <dbReference type="NCBI Taxonomy" id="37922"/>
    <lineage>
        <taxon>Bacteria</taxon>
        <taxon>Bacillati</taxon>
        <taxon>Actinomycetota</taxon>
        <taxon>Actinomycetes</taxon>
        <taxon>Micrococcales</taxon>
        <taxon>Micrococcaceae</taxon>
        <taxon>Nesterenkonia</taxon>
    </lineage>
</organism>
<reference evidence="4" key="1">
    <citation type="journal article" date="2019" name="Int. J. Syst. Evol. Microbiol.">
        <title>The Global Catalogue of Microorganisms (GCM) 10K type strain sequencing project: providing services to taxonomists for standard genome sequencing and annotation.</title>
        <authorList>
            <consortium name="The Broad Institute Genomics Platform"/>
            <consortium name="The Broad Institute Genome Sequencing Center for Infectious Disease"/>
            <person name="Wu L."/>
            <person name="Ma J."/>
        </authorList>
    </citation>
    <scope>NUCLEOTIDE SEQUENCE [LARGE SCALE GENOMIC DNA]</scope>
    <source>
        <strain evidence="4">JCM 11483</strain>
    </source>
</reference>
<keyword evidence="2" id="KW-0472">Membrane</keyword>
<evidence type="ECO:0000313" key="3">
    <source>
        <dbReference type="EMBL" id="GAA3278502.1"/>
    </source>
</evidence>
<evidence type="ECO:0000256" key="1">
    <source>
        <dbReference type="SAM" id="MobiDB-lite"/>
    </source>
</evidence>
<keyword evidence="4" id="KW-1185">Reference proteome</keyword>
<feature type="transmembrane region" description="Helical" evidence="2">
    <location>
        <begin position="115"/>
        <end position="135"/>
    </location>
</feature>
<dbReference type="RefSeq" id="WP_344717188.1">
    <property type="nucleotide sequence ID" value="NZ_BAAAYG010000001.1"/>
</dbReference>
<sequence>MMTRNGTTPEDAEGADKVIETAGTGSEGVDIEGSAEAAVEAAEEELPQRLDAGDGRGEYVYRRRSWVRRAATATLRAIGGPFAQMGRHVRSGMDAATAPDDESAVQRYPGWVRSWWGKTLLVVATAAVLVAWMQIAGMML</sequence>
<gene>
    <name evidence="3" type="ORF">GCM10020260_00660</name>
</gene>
<keyword evidence="2" id="KW-1133">Transmembrane helix</keyword>
<protein>
    <submittedName>
        <fullName evidence="3">Uncharacterized protein</fullName>
    </submittedName>
</protein>
<keyword evidence="2" id="KW-0812">Transmembrane</keyword>
<accession>A0ABP6R5S8</accession>
<dbReference type="EMBL" id="BAAAYG010000001">
    <property type="protein sequence ID" value="GAA3278502.1"/>
    <property type="molecule type" value="Genomic_DNA"/>
</dbReference>
<feature type="region of interest" description="Disordered" evidence="1">
    <location>
        <begin position="1"/>
        <end position="29"/>
    </location>
</feature>
<evidence type="ECO:0000313" key="4">
    <source>
        <dbReference type="Proteomes" id="UP001501736"/>
    </source>
</evidence>
<comment type="caution">
    <text evidence="3">The sequence shown here is derived from an EMBL/GenBank/DDBJ whole genome shotgun (WGS) entry which is preliminary data.</text>
</comment>
<proteinExistence type="predicted"/>
<dbReference type="Proteomes" id="UP001501736">
    <property type="component" value="Unassembled WGS sequence"/>
</dbReference>
<evidence type="ECO:0000256" key="2">
    <source>
        <dbReference type="SAM" id="Phobius"/>
    </source>
</evidence>
<name>A0ABP6R5S8_9MICC</name>